<evidence type="ECO:0000256" key="1">
    <source>
        <dbReference type="SAM" id="MobiDB-lite"/>
    </source>
</evidence>
<gene>
    <name evidence="2" type="ORF">FRACYDRAFT_141819</name>
</gene>
<keyword evidence="3" id="KW-1185">Reference proteome</keyword>
<proteinExistence type="predicted"/>
<accession>A0A1E7FGF5</accession>
<dbReference type="AlphaFoldDB" id="A0A1E7FGF5"/>
<name>A0A1E7FGF5_9STRA</name>
<evidence type="ECO:0000313" key="3">
    <source>
        <dbReference type="Proteomes" id="UP000095751"/>
    </source>
</evidence>
<dbReference type="InParanoid" id="A0A1E7FGF5"/>
<evidence type="ECO:0000313" key="2">
    <source>
        <dbReference type="EMBL" id="OEU17260.1"/>
    </source>
</evidence>
<dbReference type="OrthoDB" id="417848at2759"/>
<dbReference type="Proteomes" id="UP000095751">
    <property type="component" value="Unassembled WGS sequence"/>
</dbReference>
<feature type="non-terminal residue" evidence="2">
    <location>
        <position position="1"/>
    </location>
</feature>
<sequence length="235" mass="25774">DENNDENNNDDDEGSVDIARRDLIYNSIGVGLIGASGVSAYSLFKTNVYTPSGFQRLPRTQFIAALGNPDASEGTQTEEGKWGLWVEDPGPRGVWLRDYKKDIVQSSSEQYRAPAGWKFDPQNWWLEEHGLIMEAPQFPLVEGKYLVTGGRLVTTTLTIDKGGNWKLDEGTLYDVTHLPCRSARYQPAAGDDKDNDGSPLTANPKDFPVAPGAIMPSVQGCCKLDYAVLFVVGKA</sequence>
<dbReference type="EMBL" id="KV784357">
    <property type="protein sequence ID" value="OEU17260.1"/>
    <property type="molecule type" value="Genomic_DNA"/>
</dbReference>
<dbReference type="KEGG" id="fcy:FRACYDRAFT_141819"/>
<protein>
    <submittedName>
        <fullName evidence="2">Uncharacterized protein</fullName>
    </submittedName>
</protein>
<feature type="non-terminal residue" evidence="2">
    <location>
        <position position="235"/>
    </location>
</feature>
<feature type="region of interest" description="Disordered" evidence="1">
    <location>
        <begin position="185"/>
        <end position="204"/>
    </location>
</feature>
<reference evidence="2 3" key="1">
    <citation type="submission" date="2016-09" db="EMBL/GenBank/DDBJ databases">
        <title>Extensive genetic diversity and differential bi-allelic expression allows diatom success in the polar Southern Ocean.</title>
        <authorList>
            <consortium name="DOE Joint Genome Institute"/>
            <person name="Mock T."/>
            <person name="Otillar R.P."/>
            <person name="Strauss J."/>
            <person name="Dupont C."/>
            <person name="Frickenhaus S."/>
            <person name="Maumus F."/>
            <person name="Mcmullan M."/>
            <person name="Sanges R."/>
            <person name="Schmutz J."/>
            <person name="Toseland A."/>
            <person name="Valas R."/>
            <person name="Veluchamy A."/>
            <person name="Ward B.J."/>
            <person name="Allen A."/>
            <person name="Barry K."/>
            <person name="Falciatore A."/>
            <person name="Ferrante M."/>
            <person name="Fortunato A.E."/>
            <person name="Gloeckner G."/>
            <person name="Gruber A."/>
            <person name="Hipkin R."/>
            <person name="Janech M."/>
            <person name="Kroth P."/>
            <person name="Leese F."/>
            <person name="Lindquist E."/>
            <person name="Lyon B.R."/>
            <person name="Martin J."/>
            <person name="Mayer C."/>
            <person name="Parker M."/>
            <person name="Quesneville H."/>
            <person name="Raymond J."/>
            <person name="Uhlig C."/>
            <person name="Valentin K.U."/>
            <person name="Worden A.Z."/>
            <person name="Armbrust E.V."/>
            <person name="Bowler C."/>
            <person name="Green B."/>
            <person name="Moulton V."/>
            <person name="Van Oosterhout C."/>
            <person name="Grigoriev I."/>
        </authorList>
    </citation>
    <scope>NUCLEOTIDE SEQUENCE [LARGE SCALE GENOMIC DNA]</scope>
    <source>
        <strain evidence="2 3">CCMP1102</strain>
    </source>
</reference>
<organism evidence="2 3">
    <name type="scientific">Fragilariopsis cylindrus CCMP1102</name>
    <dbReference type="NCBI Taxonomy" id="635003"/>
    <lineage>
        <taxon>Eukaryota</taxon>
        <taxon>Sar</taxon>
        <taxon>Stramenopiles</taxon>
        <taxon>Ochrophyta</taxon>
        <taxon>Bacillariophyta</taxon>
        <taxon>Bacillariophyceae</taxon>
        <taxon>Bacillariophycidae</taxon>
        <taxon>Bacillariales</taxon>
        <taxon>Bacillariaceae</taxon>
        <taxon>Fragilariopsis</taxon>
    </lineage>
</organism>